<dbReference type="GO" id="GO:0005886">
    <property type="term" value="C:plasma membrane"/>
    <property type="evidence" value="ECO:0007669"/>
    <property type="project" value="UniProtKB-SubCell"/>
</dbReference>
<evidence type="ECO:0000256" key="1">
    <source>
        <dbReference type="ARBA" id="ARBA00006139"/>
    </source>
</evidence>
<keyword evidence="5 9" id="KW-0064">Aspartyl protease</keyword>
<comment type="function">
    <text evidence="9">This protein specifically catalyzes the removal of signal peptides from prolipoproteins.</text>
</comment>
<comment type="catalytic activity">
    <reaction evidence="9">
        <text>Release of signal peptides from bacterial membrane prolipoproteins. Hydrolyzes -Xaa-Yaa-Zaa-|-(S,diacylglyceryl)Cys-, in which Xaa is hydrophobic (preferably Leu), and Yaa (Ala or Ser) and Zaa (Gly or Ala) have small, neutral side chains.</text>
        <dbReference type="EC" id="3.4.23.36"/>
    </reaction>
</comment>
<protein>
    <recommendedName>
        <fullName evidence="9">Lipoprotein signal peptidase</fullName>
        <ecNumber evidence="9">3.4.23.36</ecNumber>
    </recommendedName>
    <alternativeName>
        <fullName evidence="9">Prolipoprotein signal peptidase</fullName>
    </alternativeName>
    <alternativeName>
        <fullName evidence="9">Signal peptidase II</fullName>
        <shortName evidence="9">SPase II</shortName>
    </alternativeName>
</protein>
<comment type="pathway">
    <text evidence="9">Protein modification; lipoprotein biosynthesis (signal peptide cleavage).</text>
</comment>
<evidence type="ECO:0000256" key="7">
    <source>
        <dbReference type="ARBA" id="ARBA00022989"/>
    </source>
</evidence>
<dbReference type="PANTHER" id="PTHR33695:SF1">
    <property type="entry name" value="LIPOPROTEIN SIGNAL PEPTIDASE"/>
    <property type="match status" value="1"/>
</dbReference>
<dbReference type="AlphaFoldDB" id="A0A7W2YK69"/>
<keyword evidence="2 9" id="KW-1003">Cell membrane</keyword>
<organism evidence="11 12">
    <name type="scientific">Sediminihaliea albiluteola</name>
    <dbReference type="NCBI Taxonomy" id="2758564"/>
    <lineage>
        <taxon>Bacteria</taxon>
        <taxon>Pseudomonadati</taxon>
        <taxon>Pseudomonadota</taxon>
        <taxon>Gammaproteobacteria</taxon>
        <taxon>Cellvibrionales</taxon>
        <taxon>Halieaceae</taxon>
        <taxon>Sediminihaliea</taxon>
    </lineage>
</organism>
<name>A0A7W2YK69_9GAMM</name>
<dbReference type="Pfam" id="PF01252">
    <property type="entry name" value="Peptidase_A8"/>
    <property type="match status" value="1"/>
</dbReference>
<dbReference type="HAMAP" id="MF_00161">
    <property type="entry name" value="LspA"/>
    <property type="match status" value="1"/>
</dbReference>
<dbReference type="GO" id="GO:0004190">
    <property type="term" value="F:aspartic-type endopeptidase activity"/>
    <property type="evidence" value="ECO:0007669"/>
    <property type="project" value="UniProtKB-UniRule"/>
</dbReference>
<feature type="active site" evidence="9">
    <location>
        <position position="147"/>
    </location>
</feature>
<keyword evidence="8 9" id="KW-0472">Membrane</keyword>
<evidence type="ECO:0000313" key="12">
    <source>
        <dbReference type="Proteomes" id="UP000539350"/>
    </source>
</evidence>
<keyword evidence="4 9" id="KW-0812">Transmembrane</keyword>
<feature type="transmembrane region" description="Helical" evidence="9">
    <location>
        <begin position="91"/>
        <end position="112"/>
    </location>
</feature>
<comment type="subcellular location">
    <subcellularLocation>
        <location evidence="9">Cell membrane</location>
        <topology evidence="9">Multi-pass membrane protein</topology>
    </subcellularLocation>
</comment>
<dbReference type="PANTHER" id="PTHR33695">
    <property type="entry name" value="LIPOPROTEIN SIGNAL PEPTIDASE"/>
    <property type="match status" value="1"/>
</dbReference>
<keyword evidence="6 9" id="KW-0378">Hydrolase</keyword>
<accession>A0A7W2YK69</accession>
<dbReference type="UniPathway" id="UPA00665"/>
<sequence length="193" mass="21078">MRPCVVAVSTISKVPVSSAALPNTASISNGLRAWPWYVLAIAVIGLDQYTKALATATLHYGQPLPVWSWFNLTLQHNTGAAFSFLSDAGGWQRYFFTAIAWVVSSVLVVWIYRLPRGHNLLALSLALILGGAIGNVWDRMMLGYVVDFISVHYQNSYFPAFNLADAAISAGAVGMVLDSFRVRSPADEQVIKE</sequence>
<comment type="similarity">
    <text evidence="1 9 10">Belongs to the peptidase A8 family.</text>
</comment>
<feature type="transmembrane region" description="Helical" evidence="9">
    <location>
        <begin position="119"/>
        <end position="137"/>
    </location>
</feature>
<keyword evidence="7 9" id="KW-1133">Transmembrane helix</keyword>
<feature type="transmembrane region" description="Helical" evidence="9">
    <location>
        <begin position="157"/>
        <end position="177"/>
    </location>
</feature>
<reference evidence="11 12" key="1">
    <citation type="submission" date="2020-07" db="EMBL/GenBank/DDBJ databases">
        <title>Halieaceae bacterium, F7430, whole genome shotgun sequencing project.</title>
        <authorList>
            <person name="Jiang S."/>
            <person name="Liu Z.W."/>
            <person name="Du Z.J."/>
        </authorList>
    </citation>
    <scope>NUCLEOTIDE SEQUENCE [LARGE SCALE GENOMIC DNA]</scope>
    <source>
        <strain evidence="11 12">F7430</strain>
    </source>
</reference>
<gene>
    <name evidence="9" type="primary">lspA</name>
    <name evidence="11" type="ORF">H2508_14415</name>
</gene>
<evidence type="ECO:0000256" key="5">
    <source>
        <dbReference type="ARBA" id="ARBA00022750"/>
    </source>
</evidence>
<dbReference type="EMBL" id="JACFXU010000018">
    <property type="protein sequence ID" value="MBA6414306.1"/>
    <property type="molecule type" value="Genomic_DNA"/>
</dbReference>
<comment type="caution">
    <text evidence="11">The sequence shown here is derived from an EMBL/GenBank/DDBJ whole genome shotgun (WGS) entry which is preliminary data.</text>
</comment>
<feature type="transmembrane region" description="Helical" evidence="9">
    <location>
        <begin position="34"/>
        <end position="54"/>
    </location>
</feature>
<dbReference type="PRINTS" id="PR00781">
    <property type="entry name" value="LIPOSIGPTASE"/>
</dbReference>
<dbReference type="GO" id="GO:0006508">
    <property type="term" value="P:proteolysis"/>
    <property type="evidence" value="ECO:0007669"/>
    <property type="project" value="UniProtKB-KW"/>
</dbReference>
<evidence type="ECO:0000256" key="8">
    <source>
        <dbReference type="ARBA" id="ARBA00023136"/>
    </source>
</evidence>
<proteinExistence type="inferred from homology"/>
<keyword evidence="12" id="KW-1185">Reference proteome</keyword>
<dbReference type="Proteomes" id="UP000539350">
    <property type="component" value="Unassembled WGS sequence"/>
</dbReference>
<keyword evidence="3 9" id="KW-0645">Protease</keyword>
<evidence type="ECO:0000256" key="10">
    <source>
        <dbReference type="RuleBase" id="RU004181"/>
    </source>
</evidence>
<feature type="active site" evidence="9">
    <location>
        <position position="165"/>
    </location>
</feature>
<dbReference type="NCBIfam" id="TIGR00077">
    <property type="entry name" value="lspA"/>
    <property type="match status" value="1"/>
</dbReference>
<evidence type="ECO:0000256" key="4">
    <source>
        <dbReference type="ARBA" id="ARBA00022692"/>
    </source>
</evidence>
<evidence type="ECO:0000313" key="11">
    <source>
        <dbReference type="EMBL" id="MBA6414306.1"/>
    </source>
</evidence>
<keyword evidence="11" id="KW-0449">Lipoprotein</keyword>
<evidence type="ECO:0000256" key="2">
    <source>
        <dbReference type="ARBA" id="ARBA00022475"/>
    </source>
</evidence>
<dbReference type="EC" id="3.4.23.36" evidence="9"/>
<dbReference type="InterPro" id="IPR001872">
    <property type="entry name" value="Peptidase_A8"/>
</dbReference>
<evidence type="ECO:0000256" key="6">
    <source>
        <dbReference type="ARBA" id="ARBA00022801"/>
    </source>
</evidence>
<evidence type="ECO:0000256" key="9">
    <source>
        <dbReference type="HAMAP-Rule" id="MF_00161"/>
    </source>
</evidence>
<evidence type="ECO:0000256" key="3">
    <source>
        <dbReference type="ARBA" id="ARBA00022670"/>
    </source>
</evidence>